<protein>
    <submittedName>
        <fullName evidence="1">Uncharacterized protein</fullName>
    </submittedName>
</protein>
<accession>A0AA96K1Z1</accession>
<keyword evidence="2" id="KW-1185">Reference proteome</keyword>
<dbReference type="KEGG" id="nneo:PQG83_07405"/>
<proteinExistence type="predicted"/>
<dbReference type="RefSeq" id="WP_312748260.1">
    <property type="nucleotide sequence ID" value="NZ_CP116968.1"/>
</dbReference>
<sequence length="99" mass="11209">MPQKTQKNRHPRNIPIIDPDIFKRIRVWKWEILAPASRGVLVQSAVCLSGDDRSPQFSLVGSGRSAAAVKLQYHRKGTSFVETHGDVTIPFDEREKVEL</sequence>
<dbReference type="Proteomes" id="UP001302494">
    <property type="component" value="Chromosome"/>
</dbReference>
<name>A0AA96K1Z1_9BACT</name>
<gene>
    <name evidence="1" type="ORF">PQG83_07405</name>
</gene>
<dbReference type="EMBL" id="CP116968">
    <property type="protein sequence ID" value="WNM63571.1"/>
    <property type="molecule type" value="Genomic_DNA"/>
</dbReference>
<organism evidence="1 2">
    <name type="scientific">Candidatus Nitrospira neomarina</name>
    <dbReference type="NCBI Taxonomy" id="3020899"/>
    <lineage>
        <taxon>Bacteria</taxon>
        <taxon>Pseudomonadati</taxon>
        <taxon>Nitrospirota</taxon>
        <taxon>Nitrospiria</taxon>
        <taxon>Nitrospirales</taxon>
        <taxon>Nitrospiraceae</taxon>
        <taxon>Nitrospira</taxon>
    </lineage>
</organism>
<reference evidence="1 2" key="1">
    <citation type="submission" date="2023-01" db="EMBL/GenBank/DDBJ databases">
        <title>Cultivation and genomic characterization of new, ubiquitous marine nitrite-oxidizing bacteria from the Nitrospirales.</title>
        <authorList>
            <person name="Mueller A.J."/>
            <person name="Daebeler A."/>
            <person name="Herbold C.W."/>
            <person name="Kirkegaard R.H."/>
            <person name="Daims H."/>
        </authorList>
    </citation>
    <scope>NUCLEOTIDE SEQUENCE [LARGE SCALE GENOMIC DNA]</scope>
    <source>
        <strain evidence="1 2">DK</strain>
    </source>
</reference>
<dbReference type="AlphaFoldDB" id="A0AA96K1Z1"/>
<evidence type="ECO:0000313" key="2">
    <source>
        <dbReference type="Proteomes" id="UP001302494"/>
    </source>
</evidence>
<evidence type="ECO:0000313" key="1">
    <source>
        <dbReference type="EMBL" id="WNM63571.1"/>
    </source>
</evidence>